<gene>
    <name evidence="1" type="ORF">UFOPK2646_01203</name>
    <name evidence="2" type="ORF">UFOPK2907_00262</name>
</gene>
<sequence length="201" mass="21912">MSTHSLSANSAHNSSLRIHFFGHESAHPAEIAHRFGGLSDQDPTSDCDLAVFVVNPATGIDAVTIAAWETLNESMVPRLIIIVLAEESEADFDDAVMICNRVFDQTVTPFLVLHDDEGLPCALIDLFTQKIIDYSTNPPTISESESEHKTLVSEFRDEYLQALEVQGDDAFAAGLLFPAIPLTLNGPIGADIIESYIARLK</sequence>
<dbReference type="EMBL" id="CAEZYB010000187">
    <property type="protein sequence ID" value="CAB4715658.1"/>
    <property type="molecule type" value="Genomic_DNA"/>
</dbReference>
<dbReference type="InterPro" id="IPR027417">
    <property type="entry name" value="P-loop_NTPase"/>
</dbReference>
<evidence type="ECO:0000313" key="1">
    <source>
        <dbReference type="EMBL" id="CAB4715658.1"/>
    </source>
</evidence>
<organism evidence="1">
    <name type="scientific">freshwater metagenome</name>
    <dbReference type="NCBI Taxonomy" id="449393"/>
    <lineage>
        <taxon>unclassified sequences</taxon>
        <taxon>metagenomes</taxon>
        <taxon>ecological metagenomes</taxon>
    </lineage>
</organism>
<reference evidence="1" key="1">
    <citation type="submission" date="2020-05" db="EMBL/GenBank/DDBJ databases">
        <authorList>
            <person name="Chiriac C."/>
            <person name="Salcher M."/>
            <person name="Ghai R."/>
            <person name="Kavagutti S V."/>
        </authorList>
    </citation>
    <scope>NUCLEOTIDE SEQUENCE</scope>
</reference>
<accession>A0A6J6R2D9</accession>
<dbReference type="Gene3D" id="3.40.50.300">
    <property type="entry name" value="P-loop containing nucleotide triphosphate hydrolases"/>
    <property type="match status" value="1"/>
</dbReference>
<protein>
    <submittedName>
        <fullName evidence="1">Unannotated protein</fullName>
    </submittedName>
</protein>
<proteinExistence type="predicted"/>
<dbReference type="EMBL" id="CAEZZR010000015">
    <property type="protein sequence ID" value="CAB4766267.1"/>
    <property type="molecule type" value="Genomic_DNA"/>
</dbReference>
<name>A0A6J6R2D9_9ZZZZ</name>
<evidence type="ECO:0000313" key="2">
    <source>
        <dbReference type="EMBL" id="CAB4766267.1"/>
    </source>
</evidence>
<dbReference type="AlphaFoldDB" id="A0A6J6R2D9"/>
<dbReference type="SUPFAM" id="SSF52540">
    <property type="entry name" value="P-loop containing nucleoside triphosphate hydrolases"/>
    <property type="match status" value="1"/>
</dbReference>